<dbReference type="EMBL" id="BONF01000048">
    <property type="protein sequence ID" value="GIF85534.1"/>
    <property type="molecule type" value="Genomic_DNA"/>
</dbReference>
<evidence type="ECO:0000256" key="4">
    <source>
        <dbReference type="ARBA" id="ARBA00023136"/>
    </source>
</evidence>
<reference evidence="7 8" key="1">
    <citation type="submission" date="2021-01" db="EMBL/GenBank/DDBJ databases">
        <title>Whole genome shotgun sequence of Catellatospora bangladeshensis NBRC 107357.</title>
        <authorList>
            <person name="Komaki H."/>
            <person name="Tamura T."/>
        </authorList>
    </citation>
    <scope>NUCLEOTIDE SEQUENCE [LARGE SCALE GENOMIC DNA]</scope>
    <source>
        <strain evidence="7 8">NBRC 107357</strain>
    </source>
</reference>
<sequence>MIHTPSLSGMSEPTPPGSAPEPPGYSAPQPPSAPSYQPPSAPPSAPASPPPAAPGGYGAPPPAGPAPVGYSNNDDKTWALIAHFGGIVVGFIAPLVAMLVKGNESPTVKAHAVEALNFQITATIAYVVTFILSVCSLGFLFFLPFIVWVLVIVFCVLAGMKANEGQLYRYPATLRLIK</sequence>
<evidence type="ECO:0000313" key="8">
    <source>
        <dbReference type="Proteomes" id="UP000601223"/>
    </source>
</evidence>
<proteinExistence type="predicted"/>
<feature type="compositionally biased region" description="Polar residues" evidence="5">
    <location>
        <begin position="1"/>
        <end position="11"/>
    </location>
</feature>
<keyword evidence="4 6" id="KW-0472">Membrane</keyword>
<evidence type="ECO:0000313" key="7">
    <source>
        <dbReference type="EMBL" id="GIF85534.1"/>
    </source>
</evidence>
<dbReference type="InterPro" id="IPR019109">
    <property type="entry name" value="MamF_MmsF"/>
</dbReference>
<feature type="transmembrane region" description="Helical" evidence="6">
    <location>
        <begin position="139"/>
        <end position="160"/>
    </location>
</feature>
<accession>A0A8J3JXM5</accession>
<feature type="transmembrane region" description="Helical" evidence="6">
    <location>
        <begin position="112"/>
        <end position="133"/>
    </location>
</feature>
<dbReference type="AlphaFoldDB" id="A0A8J3JXM5"/>
<evidence type="ECO:0000256" key="3">
    <source>
        <dbReference type="ARBA" id="ARBA00022989"/>
    </source>
</evidence>
<comment type="subcellular location">
    <subcellularLocation>
        <location evidence="1">Membrane</location>
        <topology evidence="1">Multi-pass membrane protein</topology>
    </subcellularLocation>
</comment>
<organism evidence="7 8">
    <name type="scientific">Catellatospora bangladeshensis</name>
    <dbReference type="NCBI Taxonomy" id="310355"/>
    <lineage>
        <taxon>Bacteria</taxon>
        <taxon>Bacillati</taxon>
        <taxon>Actinomycetota</taxon>
        <taxon>Actinomycetes</taxon>
        <taxon>Micromonosporales</taxon>
        <taxon>Micromonosporaceae</taxon>
        <taxon>Catellatospora</taxon>
    </lineage>
</organism>
<evidence type="ECO:0000256" key="6">
    <source>
        <dbReference type="SAM" id="Phobius"/>
    </source>
</evidence>
<evidence type="ECO:0000256" key="1">
    <source>
        <dbReference type="ARBA" id="ARBA00004141"/>
    </source>
</evidence>
<gene>
    <name evidence="7" type="ORF">Cba03nite_68830</name>
</gene>
<feature type="region of interest" description="Disordered" evidence="5">
    <location>
        <begin position="1"/>
        <end position="59"/>
    </location>
</feature>
<evidence type="ECO:0008006" key="9">
    <source>
        <dbReference type="Google" id="ProtNLM"/>
    </source>
</evidence>
<dbReference type="Pfam" id="PF09685">
    <property type="entry name" value="MamF_MmsF"/>
    <property type="match status" value="1"/>
</dbReference>
<evidence type="ECO:0000256" key="5">
    <source>
        <dbReference type="SAM" id="MobiDB-lite"/>
    </source>
</evidence>
<evidence type="ECO:0000256" key="2">
    <source>
        <dbReference type="ARBA" id="ARBA00022692"/>
    </source>
</evidence>
<protein>
    <recommendedName>
        <fullName evidence="9">DUF4870 domain-containing protein</fullName>
    </recommendedName>
</protein>
<comment type="caution">
    <text evidence="7">The sequence shown here is derived from an EMBL/GenBank/DDBJ whole genome shotgun (WGS) entry which is preliminary data.</text>
</comment>
<keyword evidence="8" id="KW-1185">Reference proteome</keyword>
<keyword evidence="3 6" id="KW-1133">Transmembrane helix</keyword>
<feature type="compositionally biased region" description="Pro residues" evidence="5">
    <location>
        <begin position="13"/>
        <end position="59"/>
    </location>
</feature>
<keyword evidence="2 6" id="KW-0812">Transmembrane</keyword>
<name>A0A8J3JXM5_9ACTN</name>
<feature type="transmembrane region" description="Helical" evidence="6">
    <location>
        <begin position="78"/>
        <end position="100"/>
    </location>
</feature>
<dbReference type="Proteomes" id="UP000601223">
    <property type="component" value="Unassembled WGS sequence"/>
</dbReference>